<dbReference type="PANTHER" id="PTHR46115">
    <property type="entry name" value="THIOREDOXIN-LIKE PROTEIN 1"/>
    <property type="match status" value="1"/>
</dbReference>
<dbReference type="InterPro" id="IPR036249">
    <property type="entry name" value="Thioredoxin-like_sf"/>
</dbReference>
<organism evidence="4 5">
    <name type="scientific">Aspergillus turcosus</name>
    <dbReference type="NCBI Taxonomy" id="1245748"/>
    <lineage>
        <taxon>Eukaryota</taxon>
        <taxon>Fungi</taxon>
        <taxon>Dikarya</taxon>
        <taxon>Ascomycota</taxon>
        <taxon>Pezizomycotina</taxon>
        <taxon>Eurotiomycetes</taxon>
        <taxon>Eurotiomycetidae</taxon>
        <taxon>Eurotiales</taxon>
        <taxon>Aspergillaceae</taxon>
        <taxon>Aspergillus</taxon>
        <taxon>Aspergillus subgen. Fumigati</taxon>
    </lineage>
</organism>
<keyword evidence="5" id="KW-1185">Reference proteome</keyword>
<evidence type="ECO:0000313" key="5">
    <source>
        <dbReference type="Proteomes" id="UP000215289"/>
    </source>
</evidence>
<reference evidence="4 5" key="1">
    <citation type="submission" date="2018-08" db="EMBL/GenBank/DDBJ databases">
        <title>Draft genome sequences of two Aspergillus turcosus clinical strains isolated from bronchoalveolar lavage fluid: one azole-susceptible and the other azole-resistant.</title>
        <authorList>
            <person name="Parent-Michaud M."/>
            <person name="Dufresne P.J."/>
            <person name="Fournier E."/>
            <person name="Martineau C."/>
            <person name="Moreira S."/>
            <person name="Perkins V."/>
            <person name="De Repentigny L."/>
            <person name="Dufresne S.F."/>
        </authorList>
    </citation>
    <scope>NUCLEOTIDE SEQUENCE [LARGE SCALE GENOMIC DNA]</scope>
    <source>
        <strain evidence="4">HMR AF 1038</strain>
    </source>
</reference>
<dbReference type="CDD" id="cd02947">
    <property type="entry name" value="TRX_family"/>
    <property type="match status" value="1"/>
</dbReference>
<accession>A0A3R7FSP6</accession>
<dbReference type="Pfam" id="PF00085">
    <property type="entry name" value="Thioredoxin"/>
    <property type="match status" value="1"/>
</dbReference>
<keyword evidence="2" id="KW-1015">Disulfide bond</keyword>
<dbReference type="EMBL" id="NIDN02000086">
    <property type="protein sequence ID" value="RLL97153.1"/>
    <property type="molecule type" value="Genomic_DNA"/>
</dbReference>
<evidence type="ECO:0000259" key="3">
    <source>
        <dbReference type="Pfam" id="PF00085"/>
    </source>
</evidence>
<dbReference type="InterPro" id="IPR013766">
    <property type="entry name" value="Thioredoxin_domain"/>
</dbReference>
<dbReference type="Proteomes" id="UP000215289">
    <property type="component" value="Unassembled WGS sequence"/>
</dbReference>
<evidence type="ECO:0000256" key="2">
    <source>
        <dbReference type="ARBA" id="ARBA00023157"/>
    </source>
</evidence>
<sequence length="103" mass="11623">MVAEIRSKGEFDTGIAVDRLGVYSAFVEMSPDWQEVAVTVEMFSEQYTDAHFEKFDIDKVPVLAQELSVRVVPTFFLYKGGKFLHRVDGASPSALEEAIQKYI</sequence>
<comment type="caution">
    <text evidence="4">The sequence shown here is derived from an EMBL/GenBank/DDBJ whole genome shotgun (WGS) entry which is preliminary data.</text>
</comment>
<dbReference type="OrthoDB" id="10263751at2759"/>
<proteinExistence type="inferred from homology"/>
<comment type="similarity">
    <text evidence="1">Belongs to the thioredoxin family.</text>
</comment>
<name>A0A3R7FSP6_9EURO</name>
<dbReference type="AlphaFoldDB" id="A0A3R7FSP6"/>
<dbReference type="STRING" id="1245748.A0A3R7FSP6"/>
<evidence type="ECO:0000256" key="1">
    <source>
        <dbReference type="ARBA" id="ARBA00008987"/>
    </source>
</evidence>
<dbReference type="Gene3D" id="3.40.30.10">
    <property type="entry name" value="Glutaredoxin"/>
    <property type="match status" value="1"/>
</dbReference>
<feature type="domain" description="Thioredoxin" evidence="3">
    <location>
        <begin position="11"/>
        <end position="100"/>
    </location>
</feature>
<protein>
    <recommendedName>
        <fullName evidence="3">Thioredoxin domain-containing protein</fullName>
    </recommendedName>
</protein>
<gene>
    <name evidence="4" type="ORF">CFD26_100879</name>
</gene>
<evidence type="ECO:0000313" key="4">
    <source>
        <dbReference type="EMBL" id="RLL97153.1"/>
    </source>
</evidence>
<dbReference type="SUPFAM" id="SSF52833">
    <property type="entry name" value="Thioredoxin-like"/>
    <property type="match status" value="1"/>
</dbReference>